<sequence length="45" mass="5313">MDRGELSITKENRTGDDVLMMNLIGPVPFKFFYILKYKNLYLART</sequence>
<gene>
    <name evidence="1" type="ORF">B2K_40090</name>
</gene>
<organism evidence="1 2">
    <name type="scientific">Paenibacillus mucilaginosus K02</name>
    <dbReference type="NCBI Taxonomy" id="997761"/>
    <lineage>
        <taxon>Bacteria</taxon>
        <taxon>Bacillati</taxon>
        <taxon>Bacillota</taxon>
        <taxon>Bacilli</taxon>
        <taxon>Bacillales</taxon>
        <taxon>Paenibacillaceae</taxon>
        <taxon>Paenibacillus</taxon>
    </lineage>
</organism>
<dbReference type="EMBL" id="CP003422">
    <property type="protein sequence ID" value="AGN70781.1"/>
    <property type="molecule type" value="Genomic_DNA"/>
</dbReference>
<reference evidence="1 2" key="1">
    <citation type="submission" date="2013-06" db="EMBL/GenBank/DDBJ databases">
        <title>Complete genome sequence of Paenibacillus mucilaginosus K02.</title>
        <authorList>
            <person name="Xiao B."/>
            <person name="Sun L."/>
            <person name="Xiao L."/>
            <person name="Lian B."/>
        </authorList>
    </citation>
    <scope>NUCLEOTIDE SEQUENCE [LARGE SCALE GENOMIC DNA]</scope>
    <source>
        <strain evidence="1 2">K02</strain>
    </source>
</reference>
<proteinExistence type="predicted"/>
<evidence type="ECO:0000313" key="2">
    <source>
        <dbReference type="Proteomes" id="UP000007392"/>
    </source>
</evidence>
<dbReference type="Proteomes" id="UP000007392">
    <property type="component" value="Chromosome"/>
</dbReference>
<accession>R9ULW0</accession>
<protein>
    <submittedName>
        <fullName evidence="1">Uncharacterized protein</fullName>
    </submittedName>
</protein>
<name>R9ULW0_9BACL</name>
<dbReference type="HOGENOM" id="CLU_3202904_0_0_9"/>
<evidence type="ECO:0000313" key="1">
    <source>
        <dbReference type="EMBL" id="AGN70781.1"/>
    </source>
</evidence>
<dbReference type="AlphaFoldDB" id="R9ULW0"/>
<dbReference type="KEGG" id="pmw:B2K_40090"/>